<proteinExistence type="predicted"/>
<protein>
    <submittedName>
        <fullName evidence="2">Uncharacterized protein</fullName>
    </submittedName>
</protein>
<feature type="region of interest" description="Disordered" evidence="1">
    <location>
        <begin position="184"/>
        <end position="204"/>
    </location>
</feature>
<dbReference type="AlphaFoldDB" id="A0A6C0DS61"/>
<sequence length="204" mass="21834">MKRIIETLDRMGAQGSKGAPQPTVEGQWKGSFATGQQFVTPDITSGPNVKKAPVAGGMGEQWGPYKKVYTKALIGDPVFTPPGKVDGVPILCRCREINQYMRSQGTGPGHKSLNLGAQVAVMAGSNRPACWEDKQSIMNPGGGDTFNVVLGHPAFYAYAANSDGTVGIAKRLLGSIGFGGGGRRITRRGHSLRRRRTRRHSNRG</sequence>
<feature type="region of interest" description="Disordered" evidence="1">
    <location>
        <begin position="1"/>
        <end position="24"/>
    </location>
</feature>
<organism evidence="2">
    <name type="scientific">viral metagenome</name>
    <dbReference type="NCBI Taxonomy" id="1070528"/>
    <lineage>
        <taxon>unclassified sequences</taxon>
        <taxon>metagenomes</taxon>
        <taxon>organismal metagenomes</taxon>
    </lineage>
</organism>
<dbReference type="EMBL" id="MN739664">
    <property type="protein sequence ID" value="QHT19342.1"/>
    <property type="molecule type" value="Genomic_DNA"/>
</dbReference>
<name>A0A6C0DS61_9ZZZZ</name>
<reference evidence="2" key="1">
    <citation type="journal article" date="2020" name="Nature">
        <title>Giant virus diversity and host interactions through global metagenomics.</title>
        <authorList>
            <person name="Schulz F."/>
            <person name="Roux S."/>
            <person name="Paez-Espino D."/>
            <person name="Jungbluth S."/>
            <person name="Walsh D.A."/>
            <person name="Denef V.J."/>
            <person name="McMahon K.D."/>
            <person name="Konstantinidis K.T."/>
            <person name="Eloe-Fadrosh E.A."/>
            <person name="Kyrpides N.C."/>
            <person name="Woyke T."/>
        </authorList>
    </citation>
    <scope>NUCLEOTIDE SEQUENCE</scope>
    <source>
        <strain evidence="2">GVMAG-M-3300023174-57</strain>
    </source>
</reference>
<evidence type="ECO:0000313" key="2">
    <source>
        <dbReference type="EMBL" id="QHT19342.1"/>
    </source>
</evidence>
<accession>A0A6C0DS61</accession>
<evidence type="ECO:0000256" key="1">
    <source>
        <dbReference type="SAM" id="MobiDB-lite"/>
    </source>
</evidence>